<organism evidence="2 3">
    <name type="scientific">Vibrio viridaestus</name>
    <dbReference type="NCBI Taxonomy" id="2487322"/>
    <lineage>
        <taxon>Bacteria</taxon>
        <taxon>Pseudomonadati</taxon>
        <taxon>Pseudomonadota</taxon>
        <taxon>Gammaproteobacteria</taxon>
        <taxon>Vibrionales</taxon>
        <taxon>Vibrionaceae</taxon>
        <taxon>Vibrio</taxon>
    </lineage>
</organism>
<name>A0A3N9TDI7_9VIBR</name>
<proteinExistence type="inferred from homology"/>
<accession>A0A3N9TDI7</accession>
<dbReference type="Pfam" id="PF01894">
    <property type="entry name" value="YjbQ"/>
    <property type="match status" value="1"/>
</dbReference>
<protein>
    <submittedName>
        <fullName evidence="2">YjbQ family protein</fullName>
    </submittedName>
</protein>
<dbReference type="Proteomes" id="UP000281112">
    <property type="component" value="Unassembled WGS sequence"/>
</dbReference>
<comment type="caution">
    <text evidence="2">The sequence shown here is derived from an EMBL/GenBank/DDBJ whole genome shotgun (WGS) entry which is preliminary data.</text>
</comment>
<keyword evidence="3" id="KW-1185">Reference proteome</keyword>
<evidence type="ECO:0000313" key="2">
    <source>
        <dbReference type="EMBL" id="RQW61753.1"/>
    </source>
</evidence>
<dbReference type="NCBIfam" id="TIGR00149">
    <property type="entry name" value="TIGR00149_YjbQ"/>
    <property type="match status" value="1"/>
</dbReference>
<evidence type="ECO:0000256" key="1">
    <source>
        <dbReference type="ARBA" id="ARBA00005534"/>
    </source>
</evidence>
<dbReference type="OrthoDB" id="9801725at2"/>
<gene>
    <name evidence="2" type="ORF">EES38_17995</name>
</gene>
<dbReference type="AlphaFoldDB" id="A0A3N9TDI7"/>
<dbReference type="Gene3D" id="2.60.120.460">
    <property type="entry name" value="YjbQ-like"/>
    <property type="match status" value="1"/>
</dbReference>
<dbReference type="InterPro" id="IPR035917">
    <property type="entry name" value="YjbQ-like_sf"/>
</dbReference>
<dbReference type="PANTHER" id="PTHR30615:SF8">
    <property type="entry name" value="UPF0047 PROTEIN C4A8.02C"/>
    <property type="match status" value="1"/>
</dbReference>
<dbReference type="RefSeq" id="WP_124938602.1">
    <property type="nucleotide sequence ID" value="NZ_RJVQ01000010.1"/>
</dbReference>
<dbReference type="SUPFAM" id="SSF111038">
    <property type="entry name" value="YjbQ-like"/>
    <property type="match status" value="1"/>
</dbReference>
<dbReference type="PIRSF" id="PIRSF004681">
    <property type="entry name" value="UCP004681"/>
    <property type="match status" value="1"/>
</dbReference>
<comment type="similarity">
    <text evidence="1">Belongs to the UPF0047 family.</text>
</comment>
<reference evidence="2 3" key="1">
    <citation type="submission" date="2018-11" db="EMBL/GenBank/DDBJ databases">
        <title>Vibrio LJC006 sp. nov., isolated from seawater during the bloom of the enteromorpha.</title>
        <authorList>
            <person name="Liang J."/>
        </authorList>
    </citation>
    <scope>NUCLEOTIDE SEQUENCE [LARGE SCALE GENOMIC DNA]</scope>
    <source>
        <strain evidence="2 3">LJC006</strain>
    </source>
</reference>
<sequence length="149" mass="16882">MAVYTIERDYHLDGRMSKNIIDDHIRAVVSDSGIREGYVMIFVAGCVAGLAVTEAEPGIMEHDLDHMFEVAMGIPYGNNFSDGTPYRHHETWHDDNGSSHLRSIMLHHSFSIPVVDGRVMLGPWQNVLLIECDTGPRTRTLWYQVQGER</sequence>
<dbReference type="EMBL" id="RJVQ01000010">
    <property type="protein sequence ID" value="RQW61753.1"/>
    <property type="molecule type" value="Genomic_DNA"/>
</dbReference>
<evidence type="ECO:0000313" key="3">
    <source>
        <dbReference type="Proteomes" id="UP000281112"/>
    </source>
</evidence>
<dbReference type="InterPro" id="IPR001602">
    <property type="entry name" value="UPF0047_YjbQ-like"/>
</dbReference>
<dbReference type="PANTHER" id="PTHR30615">
    <property type="entry name" value="UNCHARACTERIZED PROTEIN YJBQ-RELATED"/>
    <property type="match status" value="1"/>
</dbReference>